<dbReference type="AlphaFoldDB" id="A0A1W6L2Y1"/>
<proteinExistence type="predicted"/>
<dbReference type="KEGG" id="rgu:A4W93_01260"/>
<dbReference type="Proteomes" id="UP000193427">
    <property type="component" value="Chromosome"/>
</dbReference>
<dbReference type="Pfam" id="PF10670">
    <property type="entry name" value="DUF4198"/>
    <property type="match status" value="1"/>
</dbReference>
<gene>
    <name evidence="1" type="ORF">A4W93_01260</name>
</gene>
<sequence length="241" mass="26460">MRLLPAIFGLACIVSLPASAHQIWIEQVNGNARLYFGEFGDNLRETSPGTLDKLPAVEAQVVTLEGNTWLTPKKTADSYDLGARITRGQVLLAQDSKYPSWEKKDGDKTIRTIWVPAARFVPDMGPQEPNLALDVFPTRSSGQFKVTYLNKPLAGAKVEVVAASGWKREFKSDAEGFFTVELPWKGPWAVEVQHTDKNPGERPGASGPEKYDVAMFVTTLTFDQPTGAKPPAPLPLAKHDK</sequence>
<accession>A0A1W6L2Y1</accession>
<keyword evidence="2" id="KW-1185">Reference proteome</keyword>
<dbReference type="RefSeq" id="WP_085748885.1">
    <property type="nucleotide sequence ID" value="NZ_BSPR01000010.1"/>
</dbReference>
<dbReference type="STRING" id="946333.A4W93_01260"/>
<name>A0A1W6L2Y1_9BURK</name>
<organism evidence="1 2">
    <name type="scientific">Piscinibacter gummiphilus</name>
    <dbReference type="NCBI Taxonomy" id="946333"/>
    <lineage>
        <taxon>Bacteria</taxon>
        <taxon>Pseudomonadati</taxon>
        <taxon>Pseudomonadota</taxon>
        <taxon>Betaproteobacteria</taxon>
        <taxon>Burkholderiales</taxon>
        <taxon>Sphaerotilaceae</taxon>
        <taxon>Piscinibacter</taxon>
    </lineage>
</organism>
<evidence type="ECO:0000313" key="1">
    <source>
        <dbReference type="EMBL" id="ARN18655.1"/>
    </source>
</evidence>
<dbReference type="EMBL" id="CP015118">
    <property type="protein sequence ID" value="ARN18655.1"/>
    <property type="molecule type" value="Genomic_DNA"/>
</dbReference>
<dbReference type="OrthoDB" id="8911471at2"/>
<evidence type="ECO:0000313" key="2">
    <source>
        <dbReference type="Proteomes" id="UP000193427"/>
    </source>
</evidence>
<reference evidence="1 2" key="1">
    <citation type="submission" date="2016-04" db="EMBL/GenBank/DDBJ databases">
        <title>Complete genome sequence of natural rubber-degrading, novel Gram-negative bacterium, Rhizobacter gummiphilus strain NS21.</title>
        <authorList>
            <person name="Tabata M."/>
            <person name="Kasai D."/>
            <person name="Fukuda M."/>
        </authorList>
    </citation>
    <scope>NUCLEOTIDE SEQUENCE [LARGE SCALE GENOMIC DNA]</scope>
    <source>
        <strain evidence="1 2">NS21</strain>
    </source>
</reference>
<dbReference type="InterPro" id="IPR019613">
    <property type="entry name" value="DUF4198"/>
</dbReference>
<protein>
    <submittedName>
        <fullName evidence="1">Uncharacterized protein</fullName>
    </submittedName>
</protein>